<name>A0A242MT08_CABSO</name>
<dbReference type="Gene3D" id="2.40.160.10">
    <property type="entry name" value="Porin"/>
    <property type="match status" value="1"/>
</dbReference>
<feature type="compositionally biased region" description="Polar residues" evidence="11">
    <location>
        <begin position="62"/>
        <end position="73"/>
    </location>
</feature>
<dbReference type="InterPro" id="IPR050298">
    <property type="entry name" value="Gram-neg_bact_OMP"/>
</dbReference>
<accession>A0A242MT08</accession>
<evidence type="ECO:0000313" key="14">
    <source>
        <dbReference type="EMBL" id="OTP74525.1"/>
    </source>
</evidence>
<keyword evidence="3" id="KW-0813">Transport</keyword>
<comment type="caution">
    <text evidence="14">The sequence shown here is derived from an EMBL/GenBank/DDBJ whole genome shotgun (WGS) entry which is preliminary data.</text>
</comment>
<dbReference type="GO" id="GO:0006811">
    <property type="term" value="P:monoatomic ion transport"/>
    <property type="evidence" value="ECO:0007669"/>
    <property type="project" value="UniProtKB-KW"/>
</dbReference>
<dbReference type="Pfam" id="PF13609">
    <property type="entry name" value="Porin_4"/>
    <property type="match status" value="1"/>
</dbReference>
<reference evidence="14 15" key="1">
    <citation type="submission" date="2017-03" db="EMBL/GenBank/DDBJ databases">
        <title>Genome analysis of strain PAMC 26510.</title>
        <authorList>
            <person name="Oh H.-M."/>
            <person name="Yang J.-A."/>
        </authorList>
    </citation>
    <scope>NUCLEOTIDE SEQUENCE [LARGE SCALE GENOMIC DNA]</scope>
    <source>
        <strain evidence="14 15">PAMC 26510</strain>
    </source>
</reference>
<dbReference type="GO" id="GO:0046930">
    <property type="term" value="C:pore complex"/>
    <property type="evidence" value="ECO:0007669"/>
    <property type="project" value="UniProtKB-KW"/>
</dbReference>
<comment type="subcellular location">
    <subcellularLocation>
        <location evidence="1">Cell outer membrane</location>
        <topology evidence="1">Multi-pass membrane protein</topology>
    </subcellularLocation>
</comment>
<feature type="signal peptide" evidence="12">
    <location>
        <begin position="1"/>
        <end position="31"/>
    </location>
</feature>
<evidence type="ECO:0000256" key="7">
    <source>
        <dbReference type="ARBA" id="ARBA00023065"/>
    </source>
</evidence>
<feature type="chain" id="PRO_5013054608" evidence="12">
    <location>
        <begin position="32"/>
        <end position="573"/>
    </location>
</feature>
<organism evidence="14 15">
    <name type="scientific">Caballeronia sordidicola</name>
    <name type="common">Burkholderia sordidicola</name>
    <dbReference type="NCBI Taxonomy" id="196367"/>
    <lineage>
        <taxon>Bacteria</taxon>
        <taxon>Pseudomonadati</taxon>
        <taxon>Pseudomonadota</taxon>
        <taxon>Betaproteobacteria</taxon>
        <taxon>Burkholderiales</taxon>
        <taxon>Burkholderiaceae</taxon>
        <taxon>Caballeronia</taxon>
    </lineage>
</organism>
<protein>
    <submittedName>
        <fullName evidence="14">Outer membrane protein (Porin)</fullName>
    </submittedName>
</protein>
<dbReference type="CDD" id="cd00342">
    <property type="entry name" value="gram_neg_porins"/>
    <property type="match status" value="1"/>
</dbReference>
<keyword evidence="6 12" id="KW-0732">Signal</keyword>
<keyword evidence="4" id="KW-1134">Transmembrane beta strand</keyword>
<feature type="compositionally biased region" description="Low complexity" evidence="11">
    <location>
        <begin position="92"/>
        <end position="105"/>
    </location>
</feature>
<evidence type="ECO:0000256" key="12">
    <source>
        <dbReference type="SAM" id="SignalP"/>
    </source>
</evidence>
<dbReference type="PANTHER" id="PTHR34501">
    <property type="entry name" value="PROTEIN YDDL-RELATED"/>
    <property type="match status" value="1"/>
</dbReference>
<evidence type="ECO:0000256" key="11">
    <source>
        <dbReference type="SAM" id="MobiDB-lite"/>
    </source>
</evidence>
<dbReference type="SUPFAM" id="SSF56935">
    <property type="entry name" value="Porins"/>
    <property type="match status" value="1"/>
</dbReference>
<sequence>MKSLTIKLRTVAAPLVLLGASAWSFPEPAMAQALPPGSQAQQIELLKQQMEALSRKLDELSAKQSQTPASPTAQKAPAHALAATGPGITKESVSSATGAGAAASAQTLPDDGSSSWGASMPPRLRSLLAALGNIEFYGNLDLSVDYVTKGIKSEYTTPGGDRVFPAGHLSWQPDISSNISYVGLRGKLPFGASKDLAFIYQLETQLDISATSGTSNSNSAQDSAVKGALTSRNSYIGLASTSWGALKIGKTDAPYKNSTQRMNPFYGTLGDYASIMGNTGGDNRVEFGTRLDHALWFESPTFHGWNFNVLFSPGQNRGFENSVQASGESSCTGGNVPGSGGNPIACNDGSYGNAYSANIAYTNGPLYFTTAYELHEGVNRSSDVLNSPAAKASPDGTDPNDIANEWALKFGAQYVLPTRTTLSAVYEVMRRNVPAYLQIQNERSRNGFWLAVTQEFTPKDNVSIGWAHANRTPGDPGQHNTAPADPNAIGVADPSNGANMLTALYKHAVDKHTTVYADYAVTINQSAAHYDLGAGGRTVATDCHDGSSIANGAPYCYAGGRVMGFSVGLDYKF</sequence>
<dbReference type="GO" id="GO:0009279">
    <property type="term" value="C:cell outer membrane"/>
    <property type="evidence" value="ECO:0007669"/>
    <property type="project" value="UniProtKB-SubCell"/>
</dbReference>
<comment type="subunit">
    <text evidence="2">Homotrimer.</text>
</comment>
<evidence type="ECO:0000256" key="4">
    <source>
        <dbReference type="ARBA" id="ARBA00022452"/>
    </source>
</evidence>
<keyword evidence="10" id="KW-0998">Cell outer membrane</keyword>
<dbReference type="AlphaFoldDB" id="A0A242MT08"/>
<keyword evidence="7" id="KW-0406">Ion transport</keyword>
<feature type="region of interest" description="Disordered" evidence="11">
    <location>
        <begin position="57"/>
        <end position="117"/>
    </location>
</feature>
<evidence type="ECO:0000256" key="5">
    <source>
        <dbReference type="ARBA" id="ARBA00022692"/>
    </source>
</evidence>
<evidence type="ECO:0000256" key="10">
    <source>
        <dbReference type="ARBA" id="ARBA00023237"/>
    </source>
</evidence>
<evidence type="ECO:0000256" key="1">
    <source>
        <dbReference type="ARBA" id="ARBA00004571"/>
    </source>
</evidence>
<dbReference type="InterPro" id="IPR033900">
    <property type="entry name" value="Gram_neg_porin_domain"/>
</dbReference>
<keyword evidence="9" id="KW-0472">Membrane</keyword>
<dbReference type="EMBL" id="NBTY01000082">
    <property type="protein sequence ID" value="OTP74525.1"/>
    <property type="molecule type" value="Genomic_DNA"/>
</dbReference>
<evidence type="ECO:0000259" key="13">
    <source>
        <dbReference type="Pfam" id="PF13609"/>
    </source>
</evidence>
<evidence type="ECO:0000256" key="9">
    <source>
        <dbReference type="ARBA" id="ARBA00023136"/>
    </source>
</evidence>
<dbReference type="Proteomes" id="UP000194546">
    <property type="component" value="Unassembled WGS sequence"/>
</dbReference>
<dbReference type="InterPro" id="IPR023614">
    <property type="entry name" value="Porin_dom_sf"/>
</dbReference>
<evidence type="ECO:0000256" key="8">
    <source>
        <dbReference type="ARBA" id="ARBA00023114"/>
    </source>
</evidence>
<evidence type="ECO:0000256" key="6">
    <source>
        <dbReference type="ARBA" id="ARBA00022729"/>
    </source>
</evidence>
<evidence type="ECO:0000313" key="15">
    <source>
        <dbReference type="Proteomes" id="UP000194546"/>
    </source>
</evidence>
<dbReference type="PANTHER" id="PTHR34501:SF9">
    <property type="entry name" value="MAJOR OUTER MEMBRANE PROTEIN P.IA"/>
    <property type="match status" value="1"/>
</dbReference>
<dbReference type="GO" id="GO:0015288">
    <property type="term" value="F:porin activity"/>
    <property type="evidence" value="ECO:0007669"/>
    <property type="project" value="UniProtKB-KW"/>
</dbReference>
<evidence type="ECO:0000256" key="3">
    <source>
        <dbReference type="ARBA" id="ARBA00022448"/>
    </source>
</evidence>
<keyword evidence="8" id="KW-0626">Porin</keyword>
<proteinExistence type="predicted"/>
<keyword evidence="5" id="KW-0812">Transmembrane</keyword>
<feature type="domain" description="Porin" evidence="13">
    <location>
        <begin position="97"/>
        <end position="522"/>
    </location>
</feature>
<gene>
    <name evidence="14" type="ORF">PAMC26510_16070</name>
</gene>
<evidence type="ECO:0000256" key="2">
    <source>
        <dbReference type="ARBA" id="ARBA00011233"/>
    </source>
</evidence>